<dbReference type="InterPro" id="IPR050300">
    <property type="entry name" value="GDXG_lipolytic_enzyme"/>
</dbReference>
<evidence type="ECO:0000256" key="3">
    <source>
        <dbReference type="SAM" id="MobiDB-lite"/>
    </source>
</evidence>
<dbReference type="EMBL" id="JBHRYE010000042">
    <property type="protein sequence ID" value="MFC3673321.1"/>
    <property type="molecule type" value="Genomic_DNA"/>
</dbReference>
<dbReference type="RefSeq" id="WP_191325172.1">
    <property type="nucleotide sequence ID" value="NZ_BMZP01000015.1"/>
</dbReference>
<keyword evidence="6" id="KW-1185">Reference proteome</keyword>
<evidence type="ECO:0000256" key="2">
    <source>
        <dbReference type="ARBA" id="ARBA00022801"/>
    </source>
</evidence>
<reference evidence="6" key="1">
    <citation type="journal article" date="2019" name="Int. J. Syst. Evol. Microbiol.">
        <title>The Global Catalogue of Microorganisms (GCM) 10K type strain sequencing project: providing services to taxonomists for standard genome sequencing and annotation.</title>
        <authorList>
            <consortium name="The Broad Institute Genomics Platform"/>
            <consortium name="The Broad Institute Genome Sequencing Center for Infectious Disease"/>
            <person name="Wu L."/>
            <person name="Ma J."/>
        </authorList>
    </citation>
    <scope>NUCLEOTIDE SEQUENCE [LARGE SCALE GENOMIC DNA]</scope>
    <source>
        <strain evidence="6">KCTC 42224</strain>
    </source>
</reference>
<feature type="compositionally biased region" description="Low complexity" evidence="3">
    <location>
        <begin position="27"/>
        <end position="45"/>
    </location>
</feature>
<keyword evidence="2 5" id="KW-0378">Hydrolase</keyword>
<feature type="domain" description="Alpha/beta hydrolase fold-3" evidence="4">
    <location>
        <begin position="116"/>
        <end position="314"/>
    </location>
</feature>
<evidence type="ECO:0000256" key="1">
    <source>
        <dbReference type="ARBA" id="ARBA00010515"/>
    </source>
</evidence>
<dbReference type="Proteomes" id="UP001595683">
    <property type="component" value="Unassembled WGS sequence"/>
</dbReference>
<dbReference type="GO" id="GO:0016787">
    <property type="term" value="F:hydrolase activity"/>
    <property type="evidence" value="ECO:0007669"/>
    <property type="project" value="UniProtKB-KW"/>
</dbReference>
<proteinExistence type="inferred from homology"/>
<sequence>MVRNEIQVPSFTMPKVSALLRKHEQAGAAAAAPAAERPAQPAAAPAVPPPPPYIDSNAESVLAYRDWIDTHFYPRILAKQRKTFDVTIEPHDLAGVHVEVIKPAGGVAPTWNGRVLVNLHAGGLTFGARMCGQLESVPVAGIAGCKVVSVDYRLAPEHRHPAAAEDVAAVLGALADIYGAESIGLFGYSAGALLATQALYRLRQEGRPLPGALALLFGAASYWGEGDSAQWAPAISGRSMPAWEEHLYFLGLDGQDPSVFPLRSDAALAAFPPSLLISGSRDFALSSVAHTHSRLVKLGVPTQLHVWEGVGHAFSHDFRLPQSVELFATLIDFFDKHLAGPKPA</sequence>
<dbReference type="PANTHER" id="PTHR48081:SF30">
    <property type="entry name" value="ACETYL-HYDROLASE LIPR-RELATED"/>
    <property type="match status" value="1"/>
</dbReference>
<evidence type="ECO:0000313" key="5">
    <source>
        <dbReference type="EMBL" id="MFC3673321.1"/>
    </source>
</evidence>
<dbReference type="SUPFAM" id="SSF53474">
    <property type="entry name" value="alpha/beta-Hydrolases"/>
    <property type="match status" value="1"/>
</dbReference>
<gene>
    <name evidence="5" type="ORF">ACFOOT_18010</name>
</gene>
<comment type="similarity">
    <text evidence="1">Belongs to the 'GDXG' lipolytic enzyme family.</text>
</comment>
<protein>
    <submittedName>
        <fullName evidence="5">Alpha/beta hydrolase</fullName>
    </submittedName>
</protein>
<comment type="caution">
    <text evidence="5">The sequence shown here is derived from an EMBL/GenBank/DDBJ whole genome shotgun (WGS) entry which is preliminary data.</text>
</comment>
<dbReference type="InterPro" id="IPR013094">
    <property type="entry name" value="AB_hydrolase_3"/>
</dbReference>
<dbReference type="Pfam" id="PF07859">
    <property type="entry name" value="Abhydrolase_3"/>
    <property type="match status" value="1"/>
</dbReference>
<feature type="region of interest" description="Disordered" evidence="3">
    <location>
        <begin position="27"/>
        <end position="50"/>
    </location>
</feature>
<organism evidence="5 6">
    <name type="scientific">Novosphingobium pokkalii</name>
    <dbReference type="NCBI Taxonomy" id="1770194"/>
    <lineage>
        <taxon>Bacteria</taxon>
        <taxon>Pseudomonadati</taxon>
        <taxon>Pseudomonadota</taxon>
        <taxon>Alphaproteobacteria</taxon>
        <taxon>Sphingomonadales</taxon>
        <taxon>Sphingomonadaceae</taxon>
        <taxon>Novosphingobium</taxon>
    </lineage>
</organism>
<accession>A0ABV7V9L3</accession>
<dbReference type="PANTHER" id="PTHR48081">
    <property type="entry name" value="AB HYDROLASE SUPERFAMILY PROTEIN C4A8.06C"/>
    <property type="match status" value="1"/>
</dbReference>
<dbReference type="Gene3D" id="3.40.50.1820">
    <property type="entry name" value="alpha/beta hydrolase"/>
    <property type="match status" value="1"/>
</dbReference>
<evidence type="ECO:0000313" key="6">
    <source>
        <dbReference type="Proteomes" id="UP001595683"/>
    </source>
</evidence>
<dbReference type="InterPro" id="IPR029058">
    <property type="entry name" value="AB_hydrolase_fold"/>
</dbReference>
<name>A0ABV7V9L3_9SPHN</name>
<evidence type="ECO:0000259" key="4">
    <source>
        <dbReference type="Pfam" id="PF07859"/>
    </source>
</evidence>